<dbReference type="PANTHER" id="PTHR12596">
    <property type="entry name" value="EXPORTIN 4,7-RELATED"/>
    <property type="match status" value="1"/>
</dbReference>
<reference evidence="8" key="1">
    <citation type="submission" date="2006-10" db="EMBL/GenBank/DDBJ databases">
        <authorList>
            <person name="Amadeo P."/>
            <person name="Zhao Q."/>
            <person name="Wortman J."/>
            <person name="Fraser-Liggett C."/>
            <person name="Carlton J."/>
        </authorList>
    </citation>
    <scope>NUCLEOTIDE SEQUENCE</scope>
    <source>
        <strain evidence="8">G3</strain>
    </source>
</reference>
<gene>
    <name evidence="8" type="ORF">TVAG_488110</name>
</gene>
<dbReference type="STRING" id="5722.A2E6K4"/>
<evidence type="ECO:0000256" key="3">
    <source>
        <dbReference type="ARBA" id="ARBA00009466"/>
    </source>
</evidence>
<dbReference type="InterPro" id="IPR016024">
    <property type="entry name" value="ARM-type_fold"/>
</dbReference>
<dbReference type="SUPFAM" id="SSF48371">
    <property type="entry name" value="ARM repeat"/>
    <property type="match status" value="1"/>
</dbReference>
<comment type="similarity">
    <text evidence="3">Belongs to the exportin family.</text>
</comment>
<dbReference type="InterPro" id="IPR044189">
    <property type="entry name" value="XPO4/7-like"/>
</dbReference>
<evidence type="ECO:0000313" key="9">
    <source>
        <dbReference type="Proteomes" id="UP000001542"/>
    </source>
</evidence>
<accession>A2E6K4</accession>
<evidence type="ECO:0000256" key="1">
    <source>
        <dbReference type="ARBA" id="ARBA00004123"/>
    </source>
</evidence>
<reference evidence="8" key="2">
    <citation type="journal article" date="2007" name="Science">
        <title>Draft genome sequence of the sexually transmitted pathogen Trichomonas vaginalis.</title>
        <authorList>
            <person name="Carlton J.M."/>
            <person name="Hirt R.P."/>
            <person name="Silva J.C."/>
            <person name="Delcher A.L."/>
            <person name="Schatz M."/>
            <person name="Zhao Q."/>
            <person name="Wortman J.R."/>
            <person name="Bidwell S.L."/>
            <person name="Alsmark U.C.M."/>
            <person name="Besteiro S."/>
            <person name="Sicheritz-Ponten T."/>
            <person name="Noel C.J."/>
            <person name="Dacks J.B."/>
            <person name="Foster P.G."/>
            <person name="Simillion C."/>
            <person name="Van de Peer Y."/>
            <person name="Miranda-Saavedra D."/>
            <person name="Barton G.J."/>
            <person name="Westrop G.D."/>
            <person name="Mueller S."/>
            <person name="Dessi D."/>
            <person name="Fiori P.L."/>
            <person name="Ren Q."/>
            <person name="Paulsen I."/>
            <person name="Zhang H."/>
            <person name="Bastida-Corcuera F.D."/>
            <person name="Simoes-Barbosa A."/>
            <person name="Brown M.T."/>
            <person name="Hayes R.D."/>
            <person name="Mukherjee M."/>
            <person name="Okumura C.Y."/>
            <person name="Schneider R."/>
            <person name="Smith A.J."/>
            <person name="Vanacova S."/>
            <person name="Villalvazo M."/>
            <person name="Haas B.J."/>
            <person name="Pertea M."/>
            <person name="Feldblyum T.V."/>
            <person name="Utterback T.R."/>
            <person name="Shu C.L."/>
            <person name="Osoegawa K."/>
            <person name="de Jong P.J."/>
            <person name="Hrdy I."/>
            <person name="Horvathova L."/>
            <person name="Zubacova Z."/>
            <person name="Dolezal P."/>
            <person name="Malik S.B."/>
            <person name="Logsdon J.M. Jr."/>
            <person name="Henze K."/>
            <person name="Gupta A."/>
            <person name="Wang C.C."/>
            <person name="Dunne R.L."/>
            <person name="Upcroft J.A."/>
            <person name="Upcroft P."/>
            <person name="White O."/>
            <person name="Salzberg S.L."/>
            <person name="Tang P."/>
            <person name="Chiu C.-H."/>
            <person name="Lee Y.-S."/>
            <person name="Embley T.M."/>
            <person name="Coombs G.H."/>
            <person name="Mottram J.C."/>
            <person name="Tachezy J."/>
            <person name="Fraser-Liggett C.M."/>
            <person name="Johnson P.J."/>
        </authorList>
    </citation>
    <scope>NUCLEOTIDE SEQUENCE [LARGE SCALE GENOMIC DNA]</scope>
    <source>
        <strain evidence="8">G3</strain>
    </source>
</reference>
<evidence type="ECO:0008006" key="10">
    <source>
        <dbReference type="Google" id="ProtNLM"/>
    </source>
</evidence>
<dbReference type="KEGG" id="tva:4769667"/>
<dbReference type="InParanoid" id="A2E6K4"/>
<sequence>MATITEEQIIQASDAFVNKYESIDNPLYVAFNSDVQYLPLCFQILNQCWSIPNAQYFAGNALYNLVRAFSPQWPNQFITDCKENIFNFYGTCLQNIQTKFAPSTNLAIDKVTAAYAMIIKISLSSFNSLPYVVNEINTNLESDIPQAINLKFNIFRQLIDIFSKDANLAIFTQLDLQYHFTYEVFMIAVMVIRNNLYCTRYLADGPKDPKSITINDEITQTALGLMDLALEVHLVDIAKNAVTKDEVLSEELDLKPIWQSEITSAENYKFIFSLAFNPIFTEKAFKIIYKLGCVKRAMFTSEELHYNAFLATITAATQFLSDDAFVMNNQDLLFFLIKLLYKIRIRILSFPKLTENMEEYKNFLMLLKQRTLQFIENGLITKQPYMMMYLMKLWCYAVPDISEFNEMFLTYIINIIELPVKSDTDQIEESFDDCRYDECITVIPLRCPANVLSDFAKSVIDHLINTQAQFNQALLSASEVDDSFRRFDMQMAIIVGFLATILKRPLQTIDEPQIQAFCAIMKTLINSKETLDACYHAQLPYLERSLMIFCHQLKRTNLADQKKFDKVFAAITDCEAHDLAQACNILIERITMSLISFPDDEVTIRLGVNALDSVISIIIKNKIKDAMNAEILLQSFVDHPFDFMVNVKNKRSTINASRILTTIALSSQPATEYFQGFLDQNYQMFLSQLTTEVFKALLYNFIGTFQACTKKNDFDTFFYWLFPEKLEQIITVIDSINDPSLLSDFFKFLFSTIQPQENQYSAKDKKKDITAKISFPPHSSNGVQLFALLAQALKRGFSMLSEFSMADQKEMENVMKPFKSMTRLMSEIMKADYVMFDAFDLYEDKTIDELLASYFRLLSMIDMTSFFNLKCFSILLSLVDSLSSYHMERVINCDACFIQMMFDFIIQVFRGKEYEGLMKSAMSSAKNIIKFFCDNAESHVYDEVLKSIEIKFRNVVRLLWQFLLNDHTTLCYDVALILRPALVLCPPLLQALHDESVQFIPEDSLAFYDGCFAKIENCESIEDLNKVLLEWQLFAKNLQLNAILQFEA</sequence>
<evidence type="ECO:0000256" key="5">
    <source>
        <dbReference type="ARBA" id="ARBA00022490"/>
    </source>
</evidence>
<dbReference type="GO" id="GO:0005737">
    <property type="term" value="C:cytoplasm"/>
    <property type="evidence" value="ECO:0000318"/>
    <property type="project" value="GO_Central"/>
</dbReference>
<protein>
    <recommendedName>
        <fullName evidence="10">Exportin-1/Importin-beta-like domain-containing protein</fullName>
    </recommendedName>
</protein>
<keyword evidence="9" id="KW-1185">Reference proteome</keyword>
<keyword evidence="6" id="KW-0653">Protein transport</keyword>
<evidence type="ECO:0000256" key="2">
    <source>
        <dbReference type="ARBA" id="ARBA00004496"/>
    </source>
</evidence>
<dbReference type="GO" id="GO:0005049">
    <property type="term" value="F:nuclear export signal receptor activity"/>
    <property type="evidence" value="ECO:0000318"/>
    <property type="project" value="GO_Central"/>
</dbReference>
<proteinExistence type="inferred from homology"/>
<dbReference type="EMBL" id="DS113314">
    <property type="protein sequence ID" value="EAY11709.1"/>
    <property type="molecule type" value="Genomic_DNA"/>
</dbReference>
<evidence type="ECO:0000256" key="7">
    <source>
        <dbReference type="ARBA" id="ARBA00023242"/>
    </source>
</evidence>
<dbReference type="PANTHER" id="PTHR12596:SF2">
    <property type="entry name" value="EXPORTIN-7 ISOFORM X1"/>
    <property type="match status" value="1"/>
</dbReference>
<dbReference type="GO" id="GO:0006611">
    <property type="term" value="P:protein export from nucleus"/>
    <property type="evidence" value="ECO:0000318"/>
    <property type="project" value="GO_Central"/>
</dbReference>
<dbReference type="GO" id="GO:0005643">
    <property type="term" value="C:nuclear pore"/>
    <property type="evidence" value="ECO:0000318"/>
    <property type="project" value="GO_Central"/>
</dbReference>
<evidence type="ECO:0000256" key="6">
    <source>
        <dbReference type="ARBA" id="ARBA00022927"/>
    </source>
</evidence>
<evidence type="ECO:0000256" key="4">
    <source>
        <dbReference type="ARBA" id="ARBA00022448"/>
    </source>
</evidence>
<keyword evidence="7" id="KW-0539">Nucleus</keyword>
<keyword evidence="4" id="KW-0813">Transport</keyword>
<name>A2E6K4_TRIV3</name>
<dbReference type="RefSeq" id="XP_001323932.1">
    <property type="nucleotide sequence ID" value="XM_001323897.1"/>
</dbReference>
<dbReference type="VEuPathDB" id="TrichDB:TVAG_488110"/>
<organism evidence="8 9">
    <name type="scientific">Trichomonas vaginalis (strain ATCC PRA-98 / G3)</name>
    <dbReference type="NCBI Taxonomy" id="412133"/>
    <lineage>
        <taxon>Eukaryota</taxon>
        <taxon>Metamonada</taxon>
        <taxon>Parabasalia</taxon>
        <taxon>Trichomonadida</taxon>
        <taxon>Trichomonadidae</taxon>
        <taxon>Trichomonas</taxon>
    </lineage>
</organism>
<keyword evidence="5" id="KW-0963">Cytoplasm</keyword>
<dbReference type="Proteomes" id="UP000001542">
    <property type="component" value="Unassembled WGS sequence"/>
</dbReference>
<dbReference type="AlphaFoldDB" id="A2E6K4"/>
<evidence type="ECO:0000313" key="8">
    <source>
        <dbReference type="EMBL" id="EAY11709.1"/>
    </source>
</evidence>
<comment type="subcellular location">
    <subcellularLocation>
        <location evidence="2">Cytoplasm</location>
    </subcellularLocation>
    <subcellularLocation>
        <location evidence="1">Nucleus</location>
    </subcellularLocation>
</comment>
<dbReference type="VEuPathDB" id="TrichDB:TVAGG3_0974810"/>